<dbReference type="PANTHER" id="PTHR30151">
    <property type="entry name" value="ALKANE SULFONATE ABC TRANSPORTER-RELATED, MEMBRANE SUBUNIT"/>
    <property type="match status" value="1"/>
</dbReference>
<dbReference type="InterPro" id="IPR035906">
    <property type="entry name" value="MetI-like_sf"/>
</dbReference>
<dbReference type="PROSITE" id="PS50928">
    <property type="entry name" value="ABC_TM1"/>
    <property type="match status" value="1"/>
</dbReference>
<reference evidence="11" key="1">
    <citation type="journal article" date="2019" name="Int. J. Syst. Evol. Microbiol.">
        <title>The Global Catalogue of Microorganisms (GCM) 10K type strain sequencing project: providing services to taxonomists for standard genome sequencing and annotation.</title>
        <authorList>
            <consortium name="The Broad Institute Genomics Platform"/>
            <consortium name="The Broad Institute Genome Sequencing Center for Infectious Disease"/>
            <person name="Wu L."/>
            <person name="Ma J."/>
        </authorList>
    </citation>
    <scope>NUCLEOTIDE SEQUENCE [LARGE SCALE GENOMIC DNA]</scope>
    <source>
        <strain evidence="11">CGMCC 4.7132</strain>
    </source>
</reference>
<feature type="region of interest" description="Disordered" evidence="8">
    <location>
        <begin position="1"/>
        <end position="21"/>
    </location>
</feature>
<dbReference type="PANTHER" id="PTHR30151:SF0">
    <property type="entry name" value="ABC TRANSPORTER PERMEASE PROTEIN MJ0413-RELATED"/>
    <property type="match status" value="1"/>
</dbReference>
<dbReference type="Gene3D" id="1.10.3720.10">
    <property type="entry name" value="MetI-like"/>
    <property type="match status" value="1"/>
</dbReference>
<feature type="transmembrane region" description="Helical" evidence="7">
    <location>
        <begin position="217"/>
        <end position="240"/>
    </location>
</feature>
<evidence type="ECO:0000313" key="10">
    <source>
        <dbReference type="EMBL" id="MFC4535867.1"/>
    </source>
</evidence>
<dbReference type="CDD" id="cd06261">
    <property type="entry name" value="TM_PBP2"/>
    <property type="match status" value="1"/>
</dbReference>
<comment type="subcellular location">
    <subcellularLocation>
        <location evidence="1 7">Cell membrane</location>
        <topology evidence="1 7">Multi-pass membrane protein</topology>
    </subcellularLocation>
</comment>
<dbReference type="InterPro" id="IPR000515">
    <property type="entry name" value="MetI-like"/>
</dbReference>
<proteinExistence type="inferred from homology"/>
<feature type="transmembrane region" description="Helical" evidence="7">
    <location>
        <begin position="29"/>
        <end position="49"/>
    </location>
</feature>
<dbReference type="Pfam" id="PF00528">
    <property type="entry name" value="BPD_transp_1"/>
    <property type="match status" value="1"/>
</dbReference>
<feature type="domain" description="ABC transmembrane type-1" evidence="9">
    <location>
        <begin position="90"/>
        <end position="274"/>
    </location>
</feature>
<evidence type="ECO:0000256" key="5">
    <source>
        <dbReference type="ARBA" id="ARBA00022989"/>
    </source>
</evidence>
<protein>
    <submittedName>
        <fullName evidence="10">ABC transporter permease</fullName>
    </submittedName>
</protein>
<keyword evidence="5 7" id="KW-1133">Transmembrane helix</keyword>
<evidence type="ECO:0000256" key="3">
    <source>
        <dbReference type="ARBA" id="ARBA00022475"/>
    </source>
</evidence>
<evidence type="ECO:0000256" key="6">
    <source>
        <dbReference type="ARBA" id="ARBA00023136"/>
    </source>
</evidence>
<comment type="caution">
    <text evidence="10">The sequence shown here is derived from an EMBL/GenBank/DDBJ whole genome shotgun (WGS) entry which is preliminary data.</text>
</comment>
<keyword evidence="4 7" id="KW-0812">Transmembrane</keyword>
<evidence type="ECO:0000259" key="9">
    <source>
        <dbReference type="PROSITE" id="PS50928"/>
    </source>
</evidence>
<keyword evidence="2 7" id="KW-0813">Transport</keyword>
<sequence length="288" mass="31361">MSVTTAPEDLQGGAGPAAPGAARDRRRSVAAVVARVWLIPVAIIAWEFVTRQAEAFYFPPPSAIVVRMYELWFSGPASHVFLTEEAIANFLPSLGRLFSGWIIACLVGITLGIALGRSSTLYDYVNPIVEFARATPPPALIPLFIIIFKIGTPMQLATIVYTVVWPILINTVDGARYLDGIHADTAKVFGLTRAQRFFRIILPSAAPKIFAGMRVSLSIAVILMVVSELVGAVNGIGFLILFKQQGFDLPGMWGGVVLLGILGYTLNASFIIVERHVLSWHRRARQTT</sequence>
<feature type="transmembrane region" description="Helical" evidence="7">
    <location>
        <begin position="252"/>
        <end position="273"/>
    </location>
</feature>
<evidence type="ECO:0000256" key="8">
    <source>
        <dbReference type="SAM" id="MobiDB-lite"/>
    </source>
</evidence>
<keyword evidence="3" id="KW-1003">Cell membrane</keyword>
<comment type="similarity">
    <text evidence="7">Belongs to the binding-protein-dependent transport system permease family.</text>
</comment>
<keyword evidence="11" id="KW-1185">Reference proteome</keyword>
<evidence type="ECO:0000256" key="2">
    <source>
        <dbReference type="ARBA" id="ARBA00022448"/>
    </source>
</evidence>
<feature type="transmembrane region" description="Helical" evidence="7">
    <location>
        <begin position="98"/>
        <end position="116"/>
    </location>
</feature>
<dbReference type="EMBL" id="JBHSFP010000036">
    <property type="protein sequence ID" value="MFC4535867.1"/>
    <property type="molecule type" value="Genomic_DNA"/>
</dbReference>
<gene>
    <name evidence="10" type="ORF">ACFO60_34315</name>
</gene>
<evidence type="ECO:0000256" key="4">
    <source>
        <dbReference type="ARBA" id="ARBA00022692"/>
    </source>
</evidence>
<name>A0ABV9CSY1_9ACTN</name>
<dbReference type="Proteomes" id="UP001596004">
    <property type="component" value="Unassembled WGS sequence"/>
</dbReference>
<evidence type="ECO:0000256" key="1">
    <source>
        <dbReference type="ARBA" id="ARBA00004651"/>
    </source>
</evidence>
<keyword evidence="6 7" id="KW-0472">Membrane</keyword>
<evidence type="ECO:0000256" key="7">
    <source>
        <dbReference type="RuleBase" id="RU363032"/>
    </source>
</evidence>
<dbReference type="RefSeq" id="WP_380849261.1">
    <property type="nucleotide sequence ID" value="NZ_JBHSFP010000036.1"/>
</dbReference>
<accession>A0ABV9CSY1</accession>
<dbReference type="SUPFAM" id="SSF161098">
    <property type="entry name" value="MetI-like"/>
    <property type="match status" value="1"/>
</dbReference>
<evidence type="ECO:0000313" key="11">
    <source>
        <dbReference type="Proteomes" id="UP001596004"/>
    </source>
</evidence>
<organism evidence="10 11">
    <name type="scientific">Sphaerisporangium dianthi</name>
    <dbReference type="NCBI Taxonomy" id="1436120"/>
    <lineage>
        <taxon>Bacteria</taxon>
        <taxon>Bacillati</taxon>
        <taxon>Actinomycetota</taxon>
        <taxon>Actinomycetes</taxon>
        <taxon>Streptosporangiales</taxon>
        <taxon>Streptosporangiaceae</taxon>
        <taxon>Sphaerisporangium</taxon>
    </lineage>
</organism>